<comment type="caution">
    <text evidence="2">The sequence shown here is derived from an EMBL/GenBank/DDBJ whole genome shotgun (WGS) entry which is preliminary data.</text>
</comment>
<dbReference type="Proteomes" id="UP000476055">
    <property type="component" value="Unassembled WGS sequence"/>
</dbReference>
<dbReference type="EMBL" id="VUMU01000005">
    <property type="protein sequence ID" value="MST57839.1"/>
    <property type="molecule type" value="Genomic_DNA"/>
</dbReference>
<protein>
    <recommendedName>
        <fullName evidence="4">Bypass of forespore C C-terminal domain-containing protein</fullName>
    </recommendedName>
</protein>
<accession>A0A6L5YI44</accession>
<sequence>MKLVKRISYFFVIPIFFLSLGIFIGVWGIRFFYPGSYPGRYSEVPADRADTSEVPENVAVTVSEETLCADTEYVLKETDILRNTSVETSWQIPHKYIGMTREMFLETMNLYAEHPPLSELERGFVGLEVLSFSREKVVVRMDYRYLQPSDGFYLAVCDNEVVVYLEDRSTIYINTGIALDSLPEKIQMQIMDMLSIPDEETLYDFLETYSS</sequence>
<name>A0A6L5YI44_9FIRM</name>
<organism evidence="2 3">
    <name type="scientific">Waltera intestinalis</name>
    <dbReference type="NCBI Taxonomy" id="2606635"/>
    <lineage>
        <taxon>Bacteria</taxon>
        <taxon>Bacillati</taxon>
        <taxon>Bacillota</taxon>
        <taxon>Clostridia</taxon>
        <taxon>Lachnospirales</taxon>
        <taxon>Lachnospiraceae</taxon>
        <taxon>Waltera</taxon>
    </lineage>
</organism>
<evidence type="ECO:0000256" key="1">
    <source>
        <dbReference type="SAM" id="Phobius"/>
    </source>
</evidence>
<keyword evidence="1" id="KW-0812">Transmembrane</keyword>
<evidence type="ECO:0008006" key="4">
    <source>
        <dbReference type="Google" id="ProtNLM"/>
    </source>
</evidence>
<reference evidence="2 3" key="1">
    <citation type="submission" date="2019-08" db="EMBL/GenBank/DDBJ databases">
        <title>In-depth cultivation of the pig gut microbiome towards novel bacterial diversity and tailored functional studies.</title>
        <authorList>
            <person name="Wylensek D."/>
            <person name="Hitch T.C.A."/>
            <person name="Clavel T."/>
        </authorList>
    </citation>
    <scope>NUCLEOTIDE SEQUENCE [LARGE SCALE GENOMIC DNA]</scope>
    <source>
        <strain evidence="2 3">WCA3-601-WT-6H</strain>
    </source>
</reference>
<keyword evidence="1" id="KW-0472">Membrane</keyword>
<keyword evidence="1" id="KW-1133">Transmembrane helix</keyword>
<feature type="transmembrane region" description="Helical" evidence="1">
    <location>
        <begin position="7"/>
        <end position="33"/>
    </location>
</feature>
<dbReference type="RefSeq" id="WP_154495972.1">
    <property type="nucleotide sequence ID" value="NZ_VUMU01000005.1"/>
</dbReference>
<keyword evidence="3" id="KW-1185">Reference proteome</keyword>
<proteinExistence type="predicted"/>
<gene>
    <name evidence="2" type="ORF">FYJ59_06215</name>
</gene>
<dbReference type="AlphaFoldDB" id="A0A6L5YI44"/>
<evidence type="ECO:0000313" key="3">
    <source>
        <dbReference type="Proteomes" id="UP000476055"/>
    </source>
</evidence>
<evidence type="ECO:0000313" key="2">
    <source>
        <dbReference type="EMBL" id="MST57839.1"/>
    </source>
</evidence>